<protein>
    <submittedName>
        <fullName evidence="1">Uncharacterized protein</fullName>
    </submittedName>
</protein>
<sequence length="122" mass="13965">MTTLNLNLSNDLFPEETYNAILNEDRILFVWEEGFEENSETMNVLREWYGMENADNHCVHANLGGRYDHTIFISNGSDALLEAKDLIDAGEYSYIILTDRTLEDDPSCYPLIHNKALQQASC</sequence>
<evidence type="ECO:0000313" key="2">
    <source>
        <dbReference type="Proteomes" id="UP001154322"/>
    </source>
</evidence>
<reference evidence="1" key="1">
    <citation type="submission" date="2022-06" db="EMBL/GenBank/DDBJ databases">
        <authorList>
            <person name="Dietemann V."/>
            <person name="Ory F."/>
            <person name="Dainat B."/>
            <person name="Oberhansli S."/>
        </authorList>
    </citation>
    <scope>NUCLEOTIDE SEQUENCE</scope>
    <source>
        <strain evidence="1">Ena-SAMPLE-TAB-26-04-2022-14:26:32:270-5432</strain>
    </source>
</reference>
<dbReference type="Proteomes" id="UP001154322">
    <property type="component" value="Unassembled WGS sequence"/>
</dbReference>
<dbReference type="RefSeq" id="WP_213430289.1">
    <property type="nucleotide sequence ID" value="NZ_AP031286.1"/>
</dbReference>
<name>A0ABN8UE45_9BACL</name>
<comment type="caution">
    <text evidence="1">The sequence shown here is derived from an EMBL/GenBank/DDBJ whole genome shotgun (WGS) entry which is preliminary data.</text>
</comment>
<gene>
    <name evidence="1" type="ORF">WJ0W_006675</name>
</gene>
<dbReference type="EMBL" id="CALYLO010000017">
    <property type="protein sequence ID" value="CAH8249490.1"/>
    <property type="molecule type" value="Genomic_DNA"/>
</dbReference>
<keyword evidence="2" id="KW-1185">Reference proteome</keyword>
<evidence type="ECO:0000313" key="1">
    <source>
        <dbReference type="EMBL" id="CAH8249490.1"/>
    </source>
</evidence>
<organism evidence="1 2">
    <name type="scientific">Paenibacillus melissococcoides</name>
    <dbReference type="NCBI Taxonomy" id="2912268"/>
    <lineage>
        <taxon>Bacteria</taxon>
        <taxon>Bacillati</taxon>
        <taxon>Bacillota</taxon>
        <taxon>Bacilli</taxon>
        <taxon>Bacillales</taxon>
        <taxon>Paenibacillaceae</taxon>
        <taxon>Paenibacillus</taxon>
    </lineage>
</organism>
<proteinExistence type="predicted"/>
<accession>A0ABN8UE45</accession>